<keyword evidence="3" id="KW-0408">Iron</keyword>
<dbReference type="NCBIfam" id="NF033749">
    <property type="entry name" value="bact_hemeryth"/>
    <property type="match status" value="1"/>
</dbReference>
<reference evidence="5 6" key="1">
    <citation type="journal article" date="2014" name="Syst. Appl. Microbiol.">
        <title>Complete genomes of freshwater sulfur oxidizers Sulfuricella denitrificans skB26 and Sulfuritalea hydrogenivorans sk43H: genetic insights into the sulfur oxidation pathway of betaproteobacteria.</title>
        <authorList>
            <person name="Watanabe T."/>
            <person name="Kojima H."/>
            <person name="Fukui M."/>
        </authorList>
    </citation>
    <scope>NUCLEOTIDE SEQUENCE [LARGE SCALE GENOMIC DNA]</scope>
    <source>
        <strain evidence="5">DSM22779</strain>
    </source>
</reference>
<dbReference type="InterPro" id="IPR050669">
    <property type="entry name" value="Hemerythrin"/>
</dbReference>
<dbReference type="EMBL" id="AP012547">
    <property type="protein sequence ID" value="BAO30070.1"/>
    <property type="molecule type" value="Genomic_DNA"/>
</dbReference>
<dbReference type="CDD" id="cd12107">
    <property type="entry name" value="Hemerythrin"/>
    <property type="match status" value="1"/>
</dbReference>
<dbReference type="SUPFAM" id="SSF47188">
    <property type="entry name" value="Hemerythrin-like"/>
    <property type="match status" value="1"/>
</dbReference>
<name>W0SH37_9PROT</name>
<sequence>MAVVWTSDLETGIEAIDQQHRKIVDCINQLEVAIEQKDSASVGRVLDSVEEYCRSHFPFEEDLQVRVGYKHAKSHKAVHDVFVKRVGKYRDRHIAGEDVARQFHDMLSTWLVLHIKREDKGFVPDVKRSIGGMVKGDAGEDWLSRSVAGFFGKGR</sequence>
<feature type="domain" description="Hemerythrin-like" evidence="4">
    <location>
        <begin position="11"/>
        <end position="124"/>
    </location>
</feature>
<keyword evidence="6" id="KW-1185">Reference proteome</keyword>
<dbReference type="InterPro" id="IPR012827">
    <property type="entry name" value="Hemerythrin_metal-bd"/>
</dbReference>
<dbReference type="PANTHER" id="PTHR37164:SF1">
    <property type="entry name" value="BACTERIOHEMERYTHRIN"/>
    <property type="match status" value="1"/>
</dbReference>
<dbReference type="GO" id="GO:0046872">
    <property type="term" value="F:metal ion binding"/>
    <property type="evidence" value="ECO:0007669"/>
    <property type="project" value="UniProtKB-KW"/>
</dbReference>
<accession>W0SH37</accession>
<dbReference type="InterPro" id="IPR035938">
    <property type="entry name" value="Hemerythrin-like_sf"/>
</dbReference>
<evidence type="ECO:0000313" key="6">
    <source>
        <dbReference type="Proteomes" id="UP000031637"/>
    </source>
</evidence>
<dbReference type="InterPro" id="IPR012312">
    <property type="entry name" value="Hemerythrin-like"/>
</dbReference>
<evidence type="ECO:0000256" key="1">
    <source>
        <dbReference type="ARBA" id="ARBA00010587"/>
    </source>
</evidence>
<evidence type="ECO:0000259" key="4">
    <source>
        <dbReference type="Pfam" id="PF01814"/>
    </source>
</evidence>
<dbReference type="OrthoDB" id="5296936at2"/>
<dbReference type="Gene3D" id="1.20.120.50">
    <property type="entry name" value="Hemerythrin-like"/>
    <property type="match status" value="1"/>
</dbReference>
<dbReference type="RefSeq" id="WP_041099347.1">
    <property type="nucleotide sequence ID" value="NZ_AP012547.1"/>
</dbReference>
<gene>
    <name evidence="5" type="ORF">SUTH_02280</name>
</gene>
<dbReference type="KEGG" id="shd:SUTH_02280"/>
<dbReference type="HOGENOM" id="CLU_086902_2_1_4"/>
<evidence type="ECO:0000313" key="5">
    <source>
        <dbReference type="EMBL" id="BAO30070.1"/>
    </source>
</evidence>
<proteinExistence type="inferred from homology"/>
<protein>
    <recommendedName>
        <fullName evidence="4">Hemerythrin-like domain-containing protein</fullName>
    </recommendedName>
</protein>
<organism evidence="5 6">
    <name type="scientific">Sulfuritalea hydrogenivorans sk43H</name>
    <dbReference type="NCBI Taxonomy" id="1223802"/>
    <lineage>
        <taxon>Bacteria</taxon>
        <taxon>Pseudomonadati</taxon>
        <taxon>Pseudomonadota</taxon>
        <taxon>Betaproteobacteria</taxon>
        <taxon>Nitrosomonadales</taxon>
        <taxon>Sterolibacteriaceae</taxon>
        <taxon>Sulfuritalea</taxon>
    </lineage>
</organism>
<dbReference type="Pfam" id="PF01814">
    <property type="entry name" value="Hemerythrin"/>
    <property type="match status" value="1"/>
</dbReference>
<dbReference type="STRING" id="1223802.SUTH_02280"/>
<dbReference type="AlphaFoldDB" id="W0SH37"/>
<comment type="similarity">
    <text evidence="1">Belongs to the hemerythrin family.</text>
</comment>
<keyword evidence="2" id="KW-0479">Metal-binding</keyword>
<dbReference type="Proteomes" id="UP000031637">
    <property type="component" value="Chromosome"/>
</dbReference>
<dbReference type="PANTHER" id="PTHR37164">
    <property type="entry name" value="BACTERIOHEMERYTHRIN"/>
    <property type="match status" value="1"/>
</dbReference>
<evidence type="ECO:0000256" key="3">
    <source>
        <dbReference type="ARBA" id="ARBA00023004"/>
    </source>
</evidence>
<evidence type="ECO:0000256" key="2">
    <source>
        <dbReference type="ARBA" id="ARBA00022723"/>
    </source>
</evidence>
<dbReference type="NCBIfam" id="TIGR02481">
    <property type="entry name" value="hemeryth_dom"/>
    <property type="match status" value="1"/>
</dbReference>
<dbReference type="NCBIfam" id="NF002007">
    <property type="entry name" value="PRK00808.1"/>
    <property type="match status" value="1"/>
</dbReference>